<sequence length="324" mass="36223">MSLNAIIKSKSIYMLYLLPFLVIGIAFFRYWLGGEYTPCGIDGLISLSFLEAYEGSFWLDKVGLLLLLSLAFLLFFIADRYKFLSHVSVLPSFLYSLLTVGVLCHYGVNAYLFAAFFVALAVAYLQSAIVHFKTNAPVFNFGFFIALSVLLCPDLFALVPWAVVVLPFSGRATLKDMVALLLGFGTMFFLVWGYYFLSGDSGGLFTLFWDKIWEGDSFIQIVSAKPIVFIIIGILIFASFGNVLINYPTVIVAQRRGLLSMLSMLFFLGGSMFIIPCSCYGGMYIVAIPLVYLFSQYFISHHTKWAGNMLFLLLLVACGWLIFG</sequence>
<evidence type="ECO:0000313" key="2">
    <source>
        <dbReference type="EMBL" id="KIO46286.1"/>
    </source>
</evidence>
<keyword evidence="1" id="KW-1133">Transmembrane helix</keyword>
<feature type="transmembrane region" description="Helical" evidence="1">
    <location>
        <begin position="217"/>
        <end position="245"/>
    </location>
</feature>
<keyword evidence="1" id="KW-0472">Membrane</keyword>
<gene>
    <name evidence="3" type="ORF">BA92_00510</name>
    <name evidence="2" type="ORF">IE90_05700</name>
</gene>
<dbReference type="Proteomes" id="UP000031937">
    <property type="component" value="Unassembled WGS sequence"/>
</dbReference>
<accession>A0A0C3RIY1</accession>
<evidence type="ECO:0008006" key="6">
    <source>
        <dbReference type="Google" id="ProtNLM"/>
    </source>
</evidence>
<organism evidence="3 5">
    <name type="scientific">Sanguibacteroides justesenii</name>
    <dbReference type="NCBI Taxonomy" id="1547597"/>
    <lineage>
        <taxon>Bacteria</taxon>
        <taxon>Pseudomonadati</taxon>
        <taxon>Bacteroidota</taxon>
        <taxon>Bacteroidia</taxon>
        <taxon>Bacteroidales</taxon>
        <taxon>Porphyromonadaceae</taxon>
        <taxon>Sanguibacteroides</taxon>
    </lineage>
</organism>
<proteinExistence type="predicted"/>
<evidence type="ECO:0000313" key="4">
    <source>
        <dbReference type="Proteomes" id="UP000031937"/>
    </source>
</evidence>
<evidence type="ECO:0000256" key="1">
    <source>
        <dbReference type="SAM" id="Phobius"/>
    </source>
</evidence>
<dbReference type="RefSeq" id="WP_041504669.1">
    <property type="nucleotide sequence ID" value="NZ_JPIT01000016.1"/>
</dbReference>
<reference evidence="2 4" key="2">
    <citation type="submission" date="2014-07" db="EMBL/GenBank/DDBJ databases">
        <title>Porphyromonadaceae bacterium OUH 334697 = ATCC BAA-2682 = DSM 28341 draft genome.</title>
        <authorList>
            <person name="Sydenham T.V."/>
            <person name="Hasman H."/>
            <person name="Justesen U.S."/>
        </authorList>
    </citation>
    <scope>NUCLEOTIDE SEQUENCE [LARGE SCALE GENOMIC DNA]</scope>
    <source>
        <strain evidence="2 4">OUH 334697</strain>
    </source>
</reference>
<feature type="transmembrane region" description="Helical" evidence="1">
    <location>
        <begin position="138"/>
        <end position="166"/>
    </location>
</feature>
<comment type="caution">
    <text evidence="3">The sequence shown here is derived from an EMBL/GenBank/DDBJ whole genome shotgun (WGS) entry which is preliminary data.</text>
</comment>
<name>A0A0C3RIY1_9PORP</name>
<evidence type="ECO:0000313" key="5">
    <source>
        <dbReference type="Proteomes" id="UP000031980"/>
    </source>
</evidence>
<dbReference type="Proteomes" id="UP000031980">
    <property type="component" value="Unassembled WGS sequence"/>
</dbReference>
<protein>
    <recommendedName>
        <fullName evidence="6">Beta-carotene 15,15'-monooxygenase</fullName>
    </recommendedName>
</protein>
<feature type="transmembrane region" description="Helical" evidence="1">
    <location>
        <begin position="62"/>
        <end position="81"/>
    </location>
</feature>
<keyword evidence="5" id="KW-1185">Reference proteome</keyword>
<keyword evidence="1" id="KW-0812">Transmembrane</keyword>
<feature type="transmembrane region" description="Helical" evidence="1">
    <location>
        <begin position="281"/>
        <end position="299"/>
    </location>
</feature>
<feature type="transmembrane region" description="Helical" evidence="1">
    <location>
        <begin position="178"/>
        <end position="197"/>
    </location>
</feature>
<evidence type="ECO:0000313" key="3">
    <source>
        <dbReference type="EMBL" id="KIO47531.1"/>
    </source>
</evidence>
<dbReference type="EMBL" id="JPIT01000016">
    <property type="protein sequence ID" value="KIO46286.1"/>
    <property type="molecule type" value="Genomic_DNA"/>
</dbReference>
<dbReference type="AlphaFoldDB" id="A0A0C3RIY1"/>
<dbReference type="OrthoDB" id="1099206at2"/>
<feature type="transmembrane region" description="Helical" evidence="1">
    <location>
        <begin position="93"/>
        <end position="126"/>
    </location>
</feature>
<feature type="transmembrane region" description="Helical" evidence="1">
    <location>
        <begin position="12"/>
        <end position="32"/>
    </location>
</feature>
<dbReference type="EMBL" id="JPIU01000014">
    <property type="protein sequence ID" value="KIO47531.1"/>
    <property type="molecule type" value="Genomic_DNA"/>
</dbReference>
<feature type="transmembrane region" description="Helical" evidence="1">
    <location>
        <begin position="306"/>
        <end position="323"/>
    </location>
</feature>
<reference evidence="3 5" key="1">
    <citation type="submission" date="2014-07" db="EMBL/GenBank/DDBJ databases">
        <title>Porphyromonadaceae bacterium OUH 308042 = ATCC BAA-2681 = DSM 28342 draft genome.</title>
        <authorList>
            <person name="Sydenham T.V."/>
            <person name="Hasman H."/>
            <person name="Justensen U.S."/>
        </authorList>
    </citation>
    <scope>NUCLEOTIDE SEQUENCE [LARGE SCALE GENOMIC DNA]</scope>
    <source>
        <strain evidence="3 5">OUH 308042</strain>
    </source>
</reference>